<keyword evidence="3" id="KW-0285">Flavoprotein</keyword>
<keyword evidence="7" id="KW-1185">Reference proteome</keyword>
<evidence type="ECO:0000256" key="2">
    <source>
        <dbReference type="ARBA" id="ARBA00009410"/>
    </source>
</evidence>
<evidence type="ECO:0000256" key="4">
    <source>
        <dbReference type="ARBA" id="ARBA00023002"/>
    </source>
</evidence>
<dbReference type="PANTHER" id="PTHR13847">
    <property type="entry name" value="SARCOSINE DEHYDROGENASE-RELATED"/>
    <property type="match status" value="1"/>
</dbReference>
<dbReference type="InterPro" id="IPR006076">
    <property type="entry name" value="FAD-dep_OxRdtase"/>
</dbReference>
<feature type="domain" description="FAD dependent oxidoreductase" evidence="5">
    <location>
        <begin position="8"/>
        <end position="367"/>
    </location>
</feature>
<evidence type="ECO:0000313" key="6">
    <source>
        <dbReference type="EMBL" id="MCW3475808.1"/>
    </source>
</evidence>
<dbReference type="NCBIfam" id="TIGR03364">
    <property type="entry name" value="HpnW_proposed"/>
    <property type="match status" value="1"/>
</dbReference>
<comment type="cofactor">
    <cofactor evidence="1">
        <name>FAD</name>
        <dbReference type="ChEBI" id="CHEBI:57692"/>
    </cofactor>
</comment>
<proteinExistence type="inferred from homology"/>
<dbReference type="GO" id="GO:0005737">
    <property type="term" value="C:cytoplasm"/>
    <property type="evidence" value="ECO:0007669"/>
    <property type="project" value="TreeGrafter"/>
</dbReference>
<dbReference type="SUPFAM" id="SSF51905">
    <property type="entry name" value="FAD/NAD(P)-binding domain"/>
    <property type="match status" value="1"/>
</dbReference>
<evidence type="ECO:0000256" key="3">
    <source>
        <dbReference type="ARBA" id="ARBA00022630"/>
    </source>
</evidence>
<reference evidence="6" key="1">
    <citation type="submission" date="2022-09" db="EMBL/GenBank/DDBJ databases">
        <title>Rhodovastum sp. nov. RN2-1 isolated from soil in Seongnam, South Korea.</title>
        <authorList>
            <person name="Le N.T."/>
        </authorList>
    </citation>
    <scope>NUCLEOTIDE SEQUENCE</scope>
    <source>
        <strain evidence="6">RN2-1</strain>
    </source>
</reference>
<dbReference type="AlphaFoldDB" id="A0AA41YSK1"/>
<evidence type="ECO:0000259" key="5">
    <source>
        <dbReference type="Pfam" id="PF01266"/>
    </source>
</evidence>
<protein>
    <submittedName>
        <fullName evidence="6">TIGR03364 family FAD-dependent oxidoreductase</fullName>
    </submittedName>
</protein>
<dbReference type="Pfam" id="PF01266">
    <property type="entry name" value="DAO"/>
    <property type="match status" value="1"/>
</dbReference>
<dbReference type="Proteomes" id="UP001165679">
    <property type="component" value="Unassembled WGS sequence"/>
</dbReference>
<reference evidence="6" key="2">
    <citation type="submission" date="2022-10" db="EMBL/GenBank/DDBJ databases">
        <authorList>
            <person name="Trinh H.N."/>
        </authorList>
    </citation>
    <scope>NUCLEOTIDE SEQUENCE</scope>
    <source>
        <strain evidence="6">RN2-1</strain>
    </source>
</reference>
<dbReference type="InterPro" id="IPR017741">
    <property type="entry name" value="FAD-dependent_OxRdtase_HpnW"/>
</dbReference>
<name>A0AA41YSK1_9PROT</name>
<comment type="similarity">
    <text evidence="2">Belongs to the DadA oxidoreductase family.</text>
</comment>
<keyword evidence="4" id="KW-0560">Oxidoreductase</keyword>
<gene>
    <name evidence="6" type="ORF">OL599_14610</name>
</gene>
<dbReference type="InterPro" id="IPR036188">
    <property type="entry name" value="FAD/NAD-bd_sf"/>
</dbReference>
<dbReference type="PANTHER" id="PTHR13847:SF286">
    <property type="entry name" value="D-AMINO ACID DEHYDROGENASE"/>
    <property type="match status" value="1"/>
</dbReference>
<dbReference type="GO" id="GO:0016491">
    <property type="term" value="F:oxidoreductase activity"/>
    <property type="evidence" value="ECO:0007669"/>
    <property type="project" value="UniProtKB-KW"/>
</dbReference>
<dbReference type="Gene3D" id="3.30.9.10">
    <property type="entry name" value="D-Amino Acid Oxidase, subunit A, domain 2"/>
    <property type="match status" value="1"/>
</dbReference>
<comment type="caution">
    <text evidence="6">The sequence shown here is derived from an EMBL/GenBank/DDBJ whole genome shotgun (WGS) entry which is preliminary data.</text>
</comment>
<dbReference type="EMBL" id="JAPDNT010000012">
    <property type="protein sequence ID" value="MCW3475808.1"/>
    <property type="molecule type" value="Genomic_DNA"/>
</dbReference>
<evidence type="ECO:0000313" key="7">
    <source>
        <dbReference type="Proteomes" id="UP001165679"/>
    </source>
</evidence>
<evidence type="ECO:0000256" key="1">
    <source>
        <dbReference type="ARBA" id="ARBA00001974"/>
    </source>
</evidence>
<accession>A0AA41YSK1</accession>
<dbReference type="RefSeq" id="WP_264714538.1">
    <property type="nucleotide sequence ID" value="NZ_JAPDNT010000012.1"/>
</dbReference>
<sequence>MHRNLQFDCVIVGHGIVGLAHALAASRHGLRTAVIDRDARAAGASVRNFGFVTVTGQEQGITWRRAMRSRDVWAEVAEPAGIAVHQRGLLMCARRPEAMTVLEAFAASDMGRDCRILRGDALVQAAPMLAGELQGALHSPHELRVESRHAVPQLAAWLAAAHGVTFLPRMAALAVEPGRVVTPGGVLTADHVVVCPGTDLVTLFPEITRRRGITLCKLHMLRLADPGWRLPAAVMSDLGLVRYLGYGVAPSLPALRARLEAEQAAWLADGIHLIVVQDADGTMVVGDSHHYADTPDPFQPRAVDDRILAELELVLGRPAPEVIERWTGVYPSGPDVAFTEAPMDGVRLVMVTSGTGASTAFAIAEETMADLLGLAPPPHAA</sequence>
<organism evidence="6 7">
    <name type="scientific">Limobrevibacterium gyesilva</name>
    <dbReference type="NCBI Taxonomy" id="2991712"/>
    <lineage>
        <taxon>Bacteria</taxon>
        <taxon>Pseudomonadati</taxon>
        <taxon>Pseudomonadota</taxon>
        <taxon>Alphaproteobacteria</taxon>
        <taxon>Acetobacterales</taxon>
        <taxon>Acetobacteraceae</taxon>
        <taxon>Limobrevibacterium</taxon>
    </lineage>
</organism>
<dbReference type="Gene3D" id="3.50.50.60">
    <property type="entry name" value="FAD/NAD(P)-binding domain"/>
    <property type="match status" value="1"/>
</dbReference>